<keyword evidence="3" id="KW-1185">Reference proteome</keyword>
<keyword evidence="1" id="KW-1133">Transmembrane helix</keyword>
<reference evidence="3" key="1">
    <citation type="submission" date="2018-09" db="EMBL/GenBank/DDBJ databases">
        <authorList>
            <person name="Zhu H."/>
        </authorList>
    </citation>
    <scope>NUCLEOTIDE SEQUENCE [LARGE SCALE GENOMIC DNA]</scope>
    <source>
        <strain evidence="3">K2R23-3</strain>
    </source>
</reference>
<feature type="transmembrane region" description="Helical" evidence="1">
    <location>
        <begin position="39"/>
        <end position="61"/>
    </location>
</feature>
<dbReference type="KEGG" id="paek:D3873_00740"/>
<keyword evidence="1" id="KW-0812">Transmembrane</keyword>
<proteinExistence type="predicted"/>
<keyword evidence="1" id="KW-0472">Membrane</keyword>
<evidence type="ECO:0000313" key="2">
    <source>
        <dbReference type="EMBL" id="AYC28467.1"/>
    </source>
</evidence>
<sequence>MAEKTKPFNDAIDHLAKIEGSVGNVTPETISKLPTPVKVVAYVLFGLFALGVVFTFSYVLISKWIH</sequence>
<evidence type="ECO:0000313" key="3">
    <source>
        <dbReference type="Proteomes" id="UP000265725"/>
    </source>
</evidence>
<dbReference type="RefSeq" id="WP_119882212.1">
    <property type="nucleotide sequence ID" value="NZ_CP032418.1"/>
</dbReference>
<protein>
    <recommendedName>
        <fullName evidence="4">Amino acid transporter</fullName>
    </recommendedName>
</protein>
<accession>A0A385YR43</accession>
<evidence type="ECO:0000256" key="1">
    <source>
        <dbReference type="SAM" id="Phobius"/>
    </source>
</evidence>
<dbReference type="Proteomes" id="UP000265725">
    <property type="component" value="Chromosome"/>
</dbReference>
<organism evidence="2 3">
    <name type="scientific">Paenisporosarcina cavernae</name>
    <dbReference type="NCBI Taxonomy" id="2320858"/>
    <lineage>
        <taxon>Bacteria</taxon>
        <taxon>Bacillati</taxon>
        <taxon>Bacillota</taxon>
        <taxon>Bacilli</taxon>
        <taxon>Bacillales</taxon>
        <taxon>Caryophanaceae</taxon>
        <taxon>Paenisporosarcina</taxon>
    </lineage>
</organism>
<gene>
    <name evidence="2" type="ORF">D3873_00740</name>
</gene>
<evidence type="ECO:0008006" key="4">
    <source>
        <dbReference type="Google" id="ProtNLM"/>
    </source>
</evidence>
<dbReference type="AlphaFoldDB" id="A0A385YR43"/>
<dbReference type="EMBL" id="CP032418">
    <property type="protein sequence ID" value="AYC28467.1"/>
    <property type="molecule type" value="Genomic_DNA"/>
</dbReference>
<name>A0A385YR43_9BACL</name>
<dbReference type="OrthoDB" id="2456645at2"/>